<evidence type="ECO:0000256" key="4">
    <source>
        <dbReference type="ARBA" id="ARBA00044936"/>
    </source>
</evidence>
<dbReference type="GO" id="GO:0043093">
    <property type="term" value="P:FtsZ-dependent cytokinesis"/>
    <property type="evidence" value="ECO:0007669"/>
    <property type="project" value="UniProtKB-UniRule"/>
</dbReference>
<keyword evidence="8" id="KW-1185">Reference proteome</keyword>
<dbReference type="GO" id="GO:0005737">
    <property type="term" value="C:cytoplasm"/>
    <property type="evidence" value="ECO:0007669"/>
    <property type="project" value="UniProtKB-SubCell"/>
</dbReference>
<name>A0A926D874_9FIRM</name>
<keyword evidence="2 5" id="KW-0717">Septation</keyword>
<dbReference type="PANTHER" id="PTHR35798:SF1">
    <property type="entry name" value="CELL DIVISION PROTEIN SEPF"/>
    <property type="match status" value="1"/>
</dbReference>
<evidence type="ECO:0000256" key="2">
    <source>
        <dbReference type="ARBA" id="ARBA00023210"/>
    </source>
</evidence>
<keyword evidence="5" id="KW-0963">Cytoplasm</keyword>
<dbReference type="PANTHER" id="PTHR35798">
    <property type="entry name" value="CELL DIVISION PROTEIN SEPF"/>
    <property type="match status" value="1"/>
</dbReference>
<dbReference type="Pfam" id="PF04472">
    <property type="entry name" value="SepF"/>
    <property type="match status" value="1"/>
</dbReference>
<feature type="region of interest" description="Disordered" evidence="6">
    <location>
        <begin position="33"/>
        <end position="55"/>
    </location>
</feature>
<comment type="subunit">
    <text evidence="5">Homodimer. Interacts with FtsZ.</text>
</comment>
<protein>
    <recommendedName>
        <fullName evidence="5">Cell division protein SepF</fullName>
    </recommendedName>
</protein>
<dbReference type="InterPro" id="IPR007561">
    <property type="entry name" value="Cell_div_SepF/SepF-rel"/>
</dbReference>
<dbReference type="Proteomes" id="UP000623172">
    <property type="component" value="Unassembled WGS sequence"/>
</dbReference>
<evidence type="ECO:0000256" key="1">
    <source>
        <dbReference type="ARBA" id="ARBA00022618"/>
    </source>
</evidence>
<comment type="similarity">
    <text evidence="5">Belongs to the SepF family.</text>
</comment>
<dbReference type="RefSeq" id="WP_249317301.1">
    <property type="nucleotide sequence ID" value="NZ_JACRSR010000005.1"/>
</dbReference>
<dbReference type="GO" id="GO:0000917">
    <property type="term" value="P:division septum assembly"/>
    <property type="evidence" value="ECO:0007669"/>
    <property type="project" value="UniProtKB-KW"/>
</dbReference>
<accession>A0A926D874</accession>
<comment type="caution">
    <text evidence="7">The sequence shown here is derived from an EMBL/GenBank/DDBJ whole genome shotgun (WGS) entry which is preliminary data.</text>
</comment>
<evidence type="ECO:0000313" key="7">
    <source>
        <dbReference type="EMBL" id="MBC8532185.1"/>
    </source>
</evidence>
<dbReference type="HAMAP" id="MF_01197">
    <property type="entry name" value="SepF"/>
    <property type="match status" value="1"/>
</dbReference>
<evidence type="ECO:0000256" key="5">
    <source>
        <dbReference type="HAMAP-Rule" id="MF_01197"/>
    </source>
</evidence>
<gene>
    <name evidence="5" type="primary">sepF</name>
    <name evidence="7" type="ORF">H8696_10050</name>
</gene>
<evidence type="ECO:0000313" key="8">
    <source>
        <dbReference type="Proteomes" id="UP000623172"/>
    </source>
</evidence>
<organism evidence="7 8">
    <name type="scientific">Gehongia tenuis</name>
    <dbReference type="NCBI Taxonomy" id="2763655"/>
    <lineage>
        <taxon>Bacteria</taxon>
        <taxon>Bacillati</taxon>
        <taxon>Bacillota</taxon>
        <taxon>Clostridia</taxon>
        <taxon>Christensenellales</taxon>
        <taxon>Christensenellaceae</taxon>
        <taxon>Gehongia</taxon>
    </lineage>
</organism>
<comment type="function">
    <text evidence="4 5">Cell division protein that is part of the divisome complex and is recruited early to the Z-ring. Probably stimulates Z-ring formation, perhaps through the cross-linking of FtsZ protofilaments. Its function overlaps with FtsA.</text>
</comment>
<dbReference type="AlphaFoldDB" id="A0A926D874"/>
<reference evidence="7" key="1">
    <citation type="submission" date="2020-08" db="EMBL/GenBank/DDBJ databases">
        <title>Genome public.</title>
        <authorList>
            <person name="Liu C."/>
            <person name="Sun Q."/>
        </authorList>
    </citation>
    <scope>NUCLEOTIDE SEQUENCE</scope>
    <source>
        <strain evidence="7">NSJ-53</strain>
    </source>
</reference>
<sequence>MANALNKFMAAIGLQAEMDDEYGMDEGMEIESVQEEAPKAKRENRKGKIVNMPTNGADRPQVMVYKPMDYEEIRLIIDHLKEQKMVFVILEHLQTDVALRMLDFMSGAVHALNGNFKRLSDGIYILTPAQVVISTNMPEELKSHRSFGRRE</sequence>
<proteinExistence type="inferred from homology"/>
<evidence type="ECO:0000256" key="6">
    <source>
        <dbReference type="SAM" id="MobiDB-lite"/>
    </source>
</evidence>
<dbReference type="InterPro" id="IPR038594">
    <property type="entry name" value="SepF-like_sf"/>
</dbReference>
<dbReference type="EMBL" id="JACRSR010000005">
    <property type="protein sequence ID" value="MBC8532185.1"/>
    <property type="molecule type" value="Genomic_DNA"/>
</dbReference>
<keyword evidence="1 5" id="KW-0132">Cell division</keyword>
<keyword evidence="3 5" id="KW-0131">Cell cycle</keyword>
<comment type="subcellular location">
    <subcellularLocation>
        <location evidence="5">Cytoplasm</location>
    </subcellularLocation>
    <text evidence="5">Localizes to the division site, in a FtsZ-dependent manner.</text>
</comment>
<evidence type="ECO:0000256" key="3">
    <source>
        <dbReference type="ARBA" id="ARBA00023306"/>
    </source>
</evidence>
<dbReference type="Gene3D" id="3.30.110.150">
    <property type="entry name" value="SepF-like protein"/>
    <property type="match status" value="1"/>
</dbReference>
<dbReference type="InterPro" id="IPR023052">
    <property type="entry name" value="Cell_div_SepF"/>
</dbReference>